<evidence type="ECO:0000256" key="1">
    <source>
        <dbReference type="SAM" id="Phobius"/>
    </source>
</evidence>
<evidence type="ECO:0000313" key="3">
    <source>
        <dbReference type="Proteomes" id="UP000002316"/>
    </source>
</evidence>
<keyword evidence="1" id="KW-0812">Transmembrane</keyword>
<dbReference type="EMBL" id="FN554968">
    <property type="protein sequence ID" value="CBH11013.1"/>
    <property type="molecule type" value="Genomic_DNA"/>
</dbReference>
<proteinExistence type="predicted"/>
<name>C9ZNN5_TRYB9</name>
<dbReference type="KEGG" id="tbg:TbgDal_V1510"/>
<feature type="transmembrane region" description="Helical" evidence="1">
    <location>
        <begin position="39"/>
        <end position="63"/>
    </location>
</feature>
<keyword evidence="1" id="KW-1133">Transmembrane helix</keyword>
<evidence type="ECO:0000313" key="2">
    <source>
        <dbReference type="EMBL" id="CBH11013.1"/>
    </source>
</evidence>
<gene>
    <name evidence="2" type="ORF">TbgDal_V1510</name>
</gene>
<organism evidence="2 3">
    <name type="scientific">Trypanosoma brucei gambiense (strain MHOM/CI/86/DAL972)</name>
    <dbReference type="NCBI Taxonomy" id="679716"/>
    <lineage>
        <taxon>Eukaryota</taxon>
        <taxon>Discoba</taxon>
        <taxon>Euglenozoa</taxon>
        <taxon>Kinetoplastea</taxon>
        <taxon>Metakinetoplastina</taxon>
        <taxon>Trypanosomatida</taxon>
        <taxon>Trypanosomatidae</taxon>
        <taxon>Trypanosoma</taxon>
    </lineage>
</organism>
<protein>
    <submittedName>
        <fullName evidence="2">Uncharacterized protein</fullName>
    </submittedName>
</protein>
<dbReference type="RefSeq" id="XP_011773300.1">
    <property type="nucleotide sequence ID" value="XM_011774998.1"/>
</dbReference>
<dbReference type="Proteomes" id="UP000002316">
    <property type="component" value="Chromosome 5"/>
</dbReference>
<accession>C9ZNN5</accession>
<keyword evidence="1" id="KW-0472">Membrane</keyword>
<dbReference type="AlphaFoldDB" id="C9ZNN5"/>
<reference evidence="3" key="1">
    <citation type="journal article" date="2010" name="PLoS Negl. Trop. Dis.">
        <title>The genome sequence of Trypanosoma brucei gambiense, causative agent of chronic human african trypanosomiasis.</title>
        <authorList>
            <person name="Jackson A.P."/>
            <person name="Sanders M."/>
            <person name="Berry A."/>
            <person name="McQuillan J."/>
            <person name="Aslett M.A."/>
            <person name="Quail M.A."/>
            <person name="Chukualim B."/>
            <person name="Capewell P."/>
            <person name="MacLeod A."/>
            <person name="Melville S.E."/>
            <person name="Gibson W."/>
            <person name="Barry J.D."/>
            <person name="Berriman M."/>
            <person name="Hertz-Fowler C."/>
        </authorList>
    </citation>
    <scope>NUCLEOTIDE SEQUENCE [LARGE SCALE GENOMIC DNA]</scope>
    <source>
        <strain evidence="3">MHOM/CI/86/DAL972</strain>
    </source>
</reference>
<sequence>MVLSKIEVNNKSNGQTNKRINKTNIRAGKYTFRFKHTPYFRFFFCCCLPSYLASFLSPLLFFFKFPSLSHHLDSWEKQQQQQFDTIYNYMRRPTVKMPPFFFAAA</sequence>
<dbReference type="GeneID" id="23861128"/>